<dbReference type="Proteomes" id="UP000015530">
    <property type="component" value="Unassembled WGS sequence"/>
</dbReference>
<dbReference type="Pfam" id="PF00295">
    <property type="entry name" value="Glyco_hydro_28"/>
    <property type="match status" value="1"/>
</dbReference>
<dbReference type="FunFam" id="1.20.1250.20:FF:000078">
    <property type="entry name" value="MFS maltose transporter, putative"/>
    <property type="match status" value="1"/>
</dbReference>
<feature type="transmembrane region" description="Helical" evidence="16">
    <location>
        <begin position="341"/>
        <end position="361"/>
    </location>
</feature>
<dbReference type="SMART" id="SM00710">
    <property type="entry name" value="PbH1"/>
    <property type="match status" value="6"/>
</dbReference>
<dbReference type="InterPro" id="IPR050360">
    <property type="entry name" value="MFS_Sugar_Transporters"/>
</dbReference>
<evidence type="ECO:0000259" key="17">
    <source>
        <dbReference type="PROSITE" id="PS50850"/>
    </source>
</evidence>
<dbReference type="HOGENOM" id="CLU_292865_0_0_1"/>
<feature type="transmembrane region" description="Helical" evidence="16">
    <location>
        <begin position="183"/>
        <end position="206"/>
    </location>
</feature>
<protein>
    <submittedName>
        <fullName evidence="18">Sugar porter family MFS transporter</fullName>
    </submittedName>
</protein>
<evidence type="ECO:0000256" key="8">
    <source>
        <dbReference type="ARBA" id="ARBA00022729"/>
    </source>
</evidence>
<keyword evidence="14" id="KW-0961">Cell wall biogenesis/degradation</keyword>
<dbReference type="GO" id="GO:0005576">
    <property type="term" value="C:extracellular region"/>
    <property type="evidence" value="ECO:0007669"/>
    <property type="project" value="UniProtKB-SubCell"/>
</dbReference>
<keyword evidence="9" id="KW-0677">Repeat</keyword>
<dbReference type="InterPro" id="IPR006626">
    <property type="entry name" value="PbH1"/>
</dbReference>
<dbReference type="Gene3D" id="1.20.1250.20">
    <property type="entry name" value="MFS general substrate transporter like domains"/>
    <property type="match status" value="1"/>
</dbReference>
<keyword evidence="8" id="KW-0732">Signal</keyword>
<evidence type="ECO:0000256" key="6">
    <source>
        <dbReference type="ARBA" id="ARBA00022525"/>
    </source>
</evidence>
<dbReference type="PANTHER" id="PTHR48022:SF53">
    <property type="entry name" value="ALPHA-GLUCOSIDE TRANSPORTER, PUTATIVE (AFU_ORTHOLOGUE AFUA_3G01700)-RELATED"/>
    <property type="match status" value="1"/>
</dbReference>
<evidence type="ECO:0000313" key="18">
    <source>
        <dbReference type="EMBL" id="EQB44718.1"/>
    </source>
</evidence>
<keyword evidence="6" id="KW-0964">Secreted</keyword>
<evidence type="ECO:0000256" key="12">
    <source>
        <dbReference type="ARBA" id="ARBA00023136"/>
    </source>
</evidence>
<dbReference type="GO" id="GO:0005351">
    <property type="term" value="F:carbohydrate:proton symporter activity"/>
    <property type="evidence" value="ECO:0007669"/>
    <property type="project" value="TreeGrafter"/>
</dbReference>
<evidence type="ECO:0000313" key="19">
    <source>
        <dbReference type="Proteomes" id="UP000015530"/>
    </source>
</evidence>
<evidence type="ECO:0000256" key="14">
    <source>
        <dbReference type="ARBA" id="ARBA00023316"/>
    </source>
</evidence>
<dbReference type="InterPro" id="IPR005828">
    <property type="entry name" value="MFS_sugar_transport-like"/>
</dbReference>
<feature type="transmembrane region" description="Helical" evidence="16">
    <location>
        <begin position="218"/>
        <end position="235"/>
    </location>
</feature>
<dbReference type="InterPro" id="IPR036259">
    <property type="entry name" value="MFS_trans_sf"/>
</dbReference>
<organism evidence="18 19">
    <name type="scientific">Colletotrichum gloeosporioides (strain Cg-14)</name>
    <name type="common">Anthracnose fungus</name>
    <name type="synonym">Glomerella cingulata</name>
    <dbReference type="NCBI Taxonomy" id="1237896"/>
    <lineage>
        <taxon>Eukaryota</taxon>
        <taxon>Fungi</taxon>
        <taxon>Dikarya</taxon>
        <taxon>Ascomycota</taxon>
        <taxon>Pezizomycotina</taxon>
        <taxon>Sordariomycetes</taxon>
        <taxon>Hypocreomycetidae</taxon>
        <taxon>Glomerellales</taxon>
        <taxon>Glomerellaceae</taxon>
        <taxon>Colletotrichum</taxon>
        <taxon>Colletotrichum gloeosporioides species complex</taxon>
    </lineage>
</organism>
<dbReference type="SUPFAM" id="SSF51126">
    <property type="entry name" value="Pectin lyase-like"/>
    <property type="match status" value="1"/>
</dbReference>
<evidence type="ECO:0000256" key="15">
    <source>
        <dbReference type="RuleBase" id="RU361169"/>
    </source>
</evidence>
<evidence type="ECO:0000256" key="4">
    <source>
        <dbReference type="ARBA" id="ARBA00010992"/>
    </source>
</evidence>
<feature type="transmembrane region" description="Helical" evidence="16">
    <location>
        <begin position="367"/>
        <end position="390"/>
    </location>
</feature>
<comment type="caution">
    <text evidence="18">The sequence shown here is derived from an EMBL/GenBank/DDBJ whole genome shotgun (WGS) entry which is preliminary data.</text>
</comment>
<evidence type="ECO:0000256" key="16">
    <source>
        <dbReference type="SAM" id="Phobius"/>
    </source>
</evidence>
<evidence type="ECO:0000256" key="10">
    <source>
        <dbReference type="ARBA" id="ARBA00022801"/>
    </source>
</evidence>
<keyword evidence="12 16" id="KW-0472">Membrane</keyword>
<comment type="similarity">
    <text evidence="3 15">Belongs to the glycosyl hydrolase 28 family.</text>
</comment>
<feature type="transmembrane region" description="Helical" evidence="16">
    <location>
        <begin position="128"/>
        <end position="151"/>
    </location>
</feature>
<evidence type="ECO:0000256" key="9">
    <source>
        <dbReference type="ARBA" id="ARBA00022737"/>
    </source>
</evidence>
<dbReference type="InterPro" id="IPR005829">
    <property type="entry name" value="Sugar_transporter_CS"/>
</dbReference>
<dbReference type="Pfam" id="PF00083">
    <property type="entry name" value="Sugar_tr"/>
    <property type="match status" value="1"/>
</dbReference>
<dbReference type="PROSITE" id="PS50850">
    <property type="entry name" value="MFS"/>
    <property type="match status" value="1"/>
</dbReference>
<accession>T0JVY4</accession>
<dbReference type="GO" id="GO:0045490">
    <property type="term" value="P:pectin catabolic process"/>
    <property type="evidence" value="ECO:0007669"/>
    <property type="project" value="UniProtKB-ARBA"/>
</dbReference>
<feature type="domain" description="Major facilitator superfamily (MFS) profile" evidence="17">
    <location>
        <begin position="55"/>
        <end position="491"/>
    </location>
</feature>
<dbReference type="NCBIfam" id="TIGR00879">
    <property type="entry name" value="SP"/>
    <property type="match status" value="1"/>
</dbReference>
<dbReference type="AlphaFoldDB" id="T0JVY4"/>
<dbReference type="PANTHER" id="PTHR48022">
    <property type="entry name" value="PLASTIDIC GLUCOSE TRANSPORTER 4"/>
    <property type="match status" value="1"/>
</dbReference>
<dbReference type="eggNOG" id="KOG0254">
    <property type="taxonomic scope" value="Eukaryota"/>
</dbReference>
<evidence type="ECO:0000256" key="3">
    <source>
        <dbReference type="ARBA" id="ARBA00008834"/>
    </source>
</evidence>
<sequence>MAVEKVVPTAKELEQFDLSDAHTVELINRAQEGDAADRKLTVRQALVKYKKAVCWALFLSTSLIMEGYDLQTQFKNRFGVFDEGSGEKLIPPEWQSGLSNSALVGQLAGLVVNAWCQDRFGARHTMMFFMAWMAVMISIPCFAPSLPVLAWGEAMCGVSWGVFQTLSTTYACEVVPTVLRPYVTAYVCMCWGAGILLSAGVVRAVASIDGDMGWRLPFLLQWVWPVPLFIGAYFAPESPWNAVRRGKFDTARESLVRLRQDTTEREAEVDASLAYIRHTTALEEAETHGASFIECFKGTNLWRTEINCVVWAAQILGGNALVAYGVTFLQAAGFSEIQSLNLNISLSACYVIGGIICWFLFPHIGRATLYMSGLTFLFFCNIVIGGLGFTKDAKAQIAIGVILVVSTLVNMVTVGPVCYPIVAETPSGRLRYKTIVIGRFVYNVTGIVEHTLTPRMISPIGWNWGAKAGLFYAGTNLVCNTWCYFRLPETKDRTFGELDILFENKIPARKFKYTTVDQFAGRNEIVEASELEFLVPTILSAFLTTPQQLEMASPLGFKAYDGPSGVPINEEFVVKVRPTSLGSTEKQQWTHVPAYAIEVANANIARNDFNRHTVALSSIDVNGPVDIKVTFTTCPVEKAIIRPVSLGIETQVQEGEITFTLHESRDIMLEINDDKWKALHLLTNEIDANAPTQDTDDIWYFGPGINQGTAYSKITDGVNLMVPSGKTVYLAGGAFITCRLNFVDVHNSTVRGHGFVLGPKGGYVHREHGGAIHMSNANNILVEKVTSIGANGFSLSAGECDGVRVDGYRSFSFAANGDGIDFFCSSNIVIENCFLRNSDDTIALYSHRWDWYGDSKNITIRNCVLLPEIAHAINMGTHGNPARPETTSNIRISNIDILDHEENQLWYQGCIAINAADENLFHDIHIENVRVERITKGQLFNLRVMENTMWTTAPGRGIRDVVFKNISLDMERSKVVNPAQILGYDQQRQIENVKFQGLRIGGREIHEGMEMPGWYMVADFVPVFANEHVKGLSFESLTS</sequence>
<comment type="similarity">
    <text evidence="4">Belongs to the major facilitator superfamily. Sugar transporter (TC 2.A.1.1) family.</text>
</comment>
<dbReference type="GO" id="GO:0004650">
    <property type="term" value="F:polygalacturonase activity"/>
    <property type="evidence" value="ECO:0007669"/>
    <property type="project" value="InterPro"/>
</dbReference>
<evidence type="ECO:0000256" key="13">
    <source>
        <dbReference type="ARBA" id="ARBA00023295"/>
    </source>
</evidence>
<feature type="transmembrane region" description="Helical" evidence="16">
    <location>
        <begin position="309"/>
        <end position="329"/>
    </location>
</feature>
<dbReference type="OrthoDB" id="6612291at2759"/>
<reference evidence="19" key="1">
    <citation type="journal article" date="2013" name="Mol. Plant Microbe Interact.">
        <title>Global aspects of pacC regulation of pathogenicity genes in Colletotrichum gloeosporioides as revealed by transcriptome analysis.</title>
        <authorList>
            <person name="Alkan N."/>
            <person name="Meng X."/>
            <person name="Friedlander G."/>
            <person name="Reuveni E."/>
            <person name="Sukno S."/>
            <person name="Sherman A."/>
            <person name="Thon M."/>
            <person name="Fluhr R."/>
            <person name="Prusky D."/>
        </authorList>
    </citation>
    <scope>NUCLEOTIDE SEQUENCE [LARGE SCALE GENOMIC DNA]</scope>
    <source>
        <strain evidence="19">Cg-14</strain>
    </source>
</reference>
<dbReference type="SUPFAM" id="SSF103473">
    <property type="entry name" value="MFS general substrate transporter"/>
    <property type="match status" value="1"/>
</dbReference>
<name>T0JVY4_COLGC</name>
<dbReference type="Gene3D" id="2.160.20.10">
    <property type="entry name" value="Single-stranded right-handed beta-helix, Pectin lyase-like"/>
    <property type="match status" value="1"/>
</dbReference>
<dbReference type="InterPro" id="IPR003663">
    <property type="entry name" value="Sugar/inositol_transpt"/>
</dbReference>
<dbReference type="InterPro" id="IPR000743">
    <property type="entry name" value="Glyco_hydro_28"/>
</dbReference>
<dbReference type="PROSITE" id="PS00217">
    <property type="entry name" value="SUGAR_TRANSPORT_2"/>
    <property type="match status" value="1"/>
</dbReference>
<evidence type="ECO:0000256" key="7">
    <source>
        <dbReference type="ARBA" id="ARBA00022692"/>
    </source>
</evidence>
<keyword evidence="10 15" id="KW-0378">Hydrolase</keyword>
<dbReference type="GO" id="GO:0016020">
    <property type="term" value="C:membrane"/>
    <property type="evidence" value="ECO:0007669"/>
    <property type="project" value="UniProtKB-SubCell"/>
</dbReference>
<comment type="subcellular location">
    <subcellularLocation>
        <location evidence="1">Membrane</location>
        <topology evidence="1">Multi-pass membrane protein</topology>
    </subcellularLocation>
    <subcellularLocation>
        <location evidence="2">Secreted</location>
    </subcellularLocation>
</comment>
<dbReference type="GO" id="GO:0071555">
    <property type="term" value="P:cell wall organization"/>
    <property type="evidence" value="ECO:0007669"/>
    <property type="project" value="UniProtKB-KW"/>
</dbReference>
<keyword evidence="11 16" id="KW-1133">Transmembrane helix</keyword>
<gene>
    <name evidence="18" type="ORF">CGLO_16497</name>
</gene>
<keyword evidence="5" id="KW-0813">Transport</keyword>
<dbReference type="InterPro" id="IPR012334">
    <property type="entry name" value="Pectin_lyas_fold"/>
</dbReference>
<dbReference type="InterPro" id="IPR020846">
    <property type="entry name" value="MFS_dom"/>
</dbReference>
<evidence type="ECO:0000256" key="5">
    <source>
        <dbReference type="ARBA" id="ARBA00022448"/>
    </source>
</evidence>
<keyword evidence="7 16" id="KW-0812">Transmembrane</keyword>
<feature type="transmembrane region" description="Helical" evidence="16">
    <location>
        <begin position="397"/>
        <end position="422"/>
    </location>
</feature>
<evidence type="ECO:0000256" key="1">
    <source>
        <dbReference type="ARBA" id="ARBA00004141"/>
    </source>
</evidence>
<proteinExistence type="inferred from homology"/>
<dbReference type="EMBL" id="AMYD01003918">
    <property type="protein sequence ID" value="EQB44718.1"/>
    <property type="molecule type" value="Genomic_DNA"/>
</dbReference>
<dbReference type="InterPro" id="IPR011050">
    <property type="entry name" value="Pectin_lyase_fold/virulence"/>
</dbReference>
<keyword evidence="13 15" id="KW-0326">Glycosidase</keyword>
<evidence type="ECO:0000256" key="11">
    <source>
        <dbReference type="ARBA" id="ARBA00022989"/>
    </source>
</evidence>
<evidence type="ECO:0000256" key="2">
    <source>
        <dbReference type="ARBA" id="ARBA00004613"/>
    </source>
</evidence>